<dbReference type="Pfam" id="PF13518">
    <property type="entry name" value="HTH_28"/>
    <property type="match status" value="1"/>
</dbReference>
<dbReference type="PANTHER" id="PTHR33795">
    <property type="entry name" value="INSERTION ELEMENT IS150 PROTEIN INSJ"/>
    <property type="match status" value="1"/>
</dbReference>
<comment type="caution">
    <text evidence="3">The sequence shown here is derived from an EMBL/GenBank/DDBJ whole genome shotgun (WGS) entry which is preliminary data.</text>
</comment>
<dbReference type="InterPro" id="IPR052057">
    <property type="entry name" value="IS150/IS1296_orfA-like"/>
</dbReference>
<feature type="domain" description="Insertion element IS150 protein InsJ-like helix-turn-helix" evidence="2">
    <location>
        <begin position="63"/>
        <end position="116"/>
    </location>
</feature>
<gene>
    <name evidence="3" type="ORF">PAESOLCIP111_06609</name>
</gene>
<evidence type="ECO:0000256" key="1">
    <source>
        <dbReference type="ARBA" id="ARBA00038232"/>
    </source>
</evidence>
<protein>
    <submittedName>
        <fullName evidence="3">IS3 family transposase ISBth10</fullName>
    </submittedName>
</protein>
<dbReference type="InterPro" id="IPR055247">
    <property type="entry name" value="InsJ-like_HTH"/>
</dbReference>
<evidence type="ECO:0000313" key="3">
    <source>
        <dbReference type="EMBL" id="CAG7652717.1"/>
    </source>
</evidence>
<dbReference type="GO" id="GO:0006313">
    <property type="term" value="P:DNA transposition"/>
    <property type="evidence" value="ECO:0007669"/>
    <property type="project" value="InterPro"/>
</dbReference>
<comment type="similarity">
    <text evidence="1">Belongs to the IS150/IS1296 orfA family.</text>
</comment>
<dbReference type="PANTHER" id="PTHR33795:SF1">
    <property type="entry name" value="INSERTION ELEMENT IS150 PROTEIN INSJ"/>
    <property type="match status" value="1"/>
</dbReference>
<evidence type="ECO:0000259" key="2">
    <source>
        <dbReference type="Pfam" id="PF13518"/>
    </source>
</evidence>
<dbReference type="AlphaFoldDB" id="A0A916NT29"/>
<dbReference type="InterPro" id="IPR002514">
    <property type="entry name" value="Transposase_8"/>
</dbReference>
<dbReference type="GO" id="GO:0003677">
    <property type="term" value="F:DNA binding"/>
    <property type="evidence" value="ECO:0007669"/>
    <property type="project" value="InterPro"/>
</dbReference>
<accession>A0A916NT29</accession>
<dbReference type="EMBL" id="CAJVAS010000076">
    <property type="protein sequence ID" value="CAG7652717.1"/>
    <property type="molecule type" value="Genomic_DNA"/>
</dbReference>
<dbReference type="GO" id="GO:0004803">
    <property type="term" value="F:transposase activity"/>
    <property type="evidence" value="ECO:0007669"/>
    <property type="project" value="InterPro"/>
</dbReference>
<organism evidence="3 4">
    <name type="scientific">Paenibacillus solanacearum</name>
    <dbReference type="NCBI Taxonomy" id="2048548"/>
    <lineage>
        <taxon>Bacteria</taxon>
        <taxon>Bacillati</taxon>
        <taxon>Bacillota</taxon>
        <taxon>Bacilli</taxon>
        <taxon>Bacillales</taxon>
        <taxon>Paenibacillaceae</taxon>
        <taxon>Paenibacillus</taxon>
    </lineage>
</organism>
<dbReference type="Pfam" id="PF01527">
    <property type="entry name" value="HTH_Tnp_1"/>
    <property type="match status" value="1"/>
</dbReference>
<evidence type="ECO:0000313" key="4">
    <source>
        <dbReference type="Proteomes" id="UP000693672"/>
    </source>
</evidence>
<dbReference type="Proteomes" id="UP000693672">
    <property type="component" value="Unassembled WGS sequence"/>
</dbReference>
<proteinExistence type="inferred from homology"/>
<name>A0A916NT29_9BACL</name>
<reference evidence="3" key="1">
    <citation type="submission" date="2021-06" db="EMBL/GenBank/DDBJ databases">
        <authorList>
            <person name="Criscuolo A."/>
        </authorList>
    </citation>
    <scope>NUCLEOTIDE SEQUENCE</scope>
    <source>
        <strain evidence="3">CIP111600</strain>
    </source>
</reference>
<keyword evidence="4" id="KW-1185">Reference proteome</keyword>
<sequence length="169" mass="19392">MAKYSTQEKLEAVLAYLEGKASYKTIAEERNMSTAPLKRWVLRYQKHGEEGITSSYTNHEIQFKIDVLNYMNKFGASTNETAARFNLSSDYTVLKWKRQFEAGGIDALISKKKGRPSMKDDTKKPTPVEGSIEALQAEVERLRMENAYLKKLNALVQSKEKFQSKTKRK</sequence>